<dbReference type="PRINTS" id="PR00781">
    <property type="entry name" value="LIPOSIGPTASE"/>
</dbReference>
<keyword evidence="6 9" id="KW-0378">Hydrolase</keyword>
<dbReference type="PANTHER" id="PTHR33695:SF1">
    <property type="entry name" value="LIPOPROTEIN SIGNAL PEPTIDASE"/>
    <property type="match status" value="1"/>
</dbReference>
<comment type="function">
    <text evidence="9 10">This protein specifically catalyzes the removal of signal peptides from prolipoproteins.</text>
</comment>
<evidence type="ECO:0000256" key="1">
    <source>
        <dbReference type="ARBA" id="ARBA00006139"/>
    </source>
</evidence>
<keyword evidence="8 9" id="KW-0472">Membrane</keyword>
<organism evidence="13 14">
    <name type="scientific">Eubacterium barkeri</name>
    <name type="common">Clostridium barkeri</name>
    <dbReference type="NCBI Taxonomy" id="1528"/>
    <lineage>
        <taxon>Bacteria</taxon>
        <taxon>Bacillati</taxon>
        <taxon>Bacillota</taxon>
        <taxon>Clostridia</taxon>
        <taxon>Eubacteriales</taxon>
        <taxon>Eubacteriaceae</taxon>
        <taxon>Eubacterium</taxon>
    </lineage>
</organism>
<evidence type="ECO:0000256" key="5">
    <source>
        <dbReference type="ARBA" id="ARBA00022750"/>
    </source>
</evidence>
<feature type="active site" evidence="9">
    <location>
        <position position="114"/>
    </location>
</feature>
<dbReference type="OrthoDB" id="9810259at2"/>
<gene>
    <name evidence="9" type="primary">lspA</name>
    <name evidence="13" type="ORF">SAMN04488579_13213</name>
</gene>
<dbReference type="HAMAP" id="MF_00161">
    <property type="entry name" value="LspA"/>
    <property type="match status" value="1"/>
</dbReference>
<comment type="pathway">
    <text evidence="9">Protein modification; lipoprotein biosynthesis (signal peptide cleavage).</text>
</comment>
<evidence type="ECO:0000313" key="14">
    <source>
        <dbReference type="Proteomes" id="UP000199652"/>
    </source>
</evidence>
<dbReference type="STRING" id="1528.SAMN04488579_13213"/>
<evidence type="ECO:0000256" key="8">
    <source>
        <dbReference type="ARBA" id="ARBA00023136"/>
    </source>
</evidence>
<evidence type="ECO:0000256" key="3">
    <source>
        <dbReference type="ARBA" id="ARBA00022670"/>
    </source>
</evidence>
<keyword evidence="7 9" id="KW-1133">Transmembrane helix</keyword>
<dbReference type="PROSITE" id="PS00855">
    <property type="entry name" value="SPASE_II"/>
    <property type="match status" value="1"/>
</dbReference>
<feature type="transmembrane region" description="Helical" evidence="9">
    <location>
        <begin position="60"/>
        <end position="79"/>
    </location>
</feature>
<dbReference type="Pfam" id="PF01252">
    <property type="entry name" value="Peptidase_A8"/>
    <property type="match status" value="1"/>
</dbReference>
<keyword evidence="2 9" id="KW-1003">Cell membrane</keyword>
<dbReference type="InterPro" id="IPR001872">
    <property type="entry name" value="Peptidase_A8"/>
</dbReference>
<name>A0A1H3JQV0_EUBBA</name>
<dbReference type="Proteomes" id="UP000199652">
    <property type="component" value="Unassembled WGS sequence"/>
</dbReference>
<evidence type="ECO:0000256" key="4">
    <source>
        <dbReference type="ARBA" id="ARBA00022692"/>
    </source>
</evidence>
<accession>A0A1H3JQV0</accession>
<proteinExistence type="inferred from homology"/>
<keyword evidence="14" id="KW-1185">Reference proteome</keyword>
<feature type="compositionally biased region" description="Polar residues" evidence="12">
    <location>
        <begin position="164"/>
        <end position="184"/>
    </location>
</feature>
<evidence type="ECO:0000256" key="9">
    <source>
        <dbReference type="HAMAP-Rule" id="MF_00161"/>
    </source>
</evidence>
<comment type="caution">
    <text evidence="9">Lacks conserved residue(s) required for the propagation of feature annotation.</text>
</comment>
<dbReference type="GO" id="GO:0004190">
    <property type="term" value="F:aspartic-type endopeptidase activity"/>
    <property type="evidence" value="ECO:0007669"/>
    <property type="project" value="UniProtKB-UniRule"/>
</dbReference>
<dbReference type="PANTHER" id="PTHR33695">
    <property type="entry name" value="LIPOPROTEIN SIGNAL PEPTIDASE"/>
    <property type="match status" value="1"/>
</dbReference>
<dbReference type="AlphaFoldDB" id="A0A1H3JQV0"/>
<sequence length="250" mass="28198">MLFYIIILISGIVVDQLTKLYAVNVLAKVTTVPIIPNVFHLTYVENTGAAFSMLSGMQTFLIIITMIFIAGLLYLFIVLPKKRQYFEINLALAFIISGAIGNLIDRLRFHYVVDFFDFRIIGFAIFNIADILVVLGCILLVIAIWRNKFPGDKSELKSFKPKAPSNQKRQPQQRKGSTGTTASRRTPPKKNMKARPTTKRKVSDVKPQIDTTIETLPRTDRQNASYNPSGVDFNPTPPDELPSALKHRKE</sequence>
<evidence type="ECO:0000256" key="7">
    <source>
        <dbReference type="ARBA" id="ARBA00022989"/>
    </source>
</evidence>
<evidence type="ECO:0000256" key="12">
    <source>
        <dbReference type="SAM" id="MobiDB-lite"/>
    </source>
</evidence>
<evidence type="ECO:0000256" key="6">
    <source>
        <dbReference type="ARBA" id="ARBA00022801"/>
    </source>
</evidence>
<comment type="subcellular location">
    <subcellularLocation>
        <location evidence="9">Cell membrane</location>
        <topology evidence="9">Multi-pass membrane protein</topology>
    </subcellularLocation>
</comment>
<evidence type="ECO:0000256" key="2">
    <source>
        <dbReference type="ARBA" id="ARBA00022475"/>
    </source>
</evidence>
<evidence type="ECO:0000256" key="10">
    <source>
        <dbReference type="RuleBase" id="RU000594"/>
    </source>
</evidence>
<keyword evidence="5 9" id="KW-0064">Aspartyl protease</keyword>
<dbReference type="UniPathway" id="UPA00665"/>
<feature type="compositionally biased region" description="Basic residues" evidence="12">
    <location>
        <begin position="186"/>
        <end position="200"/>
    </location>
</feature>
<dbReference type="EC" id="3.4.23.36" evidence="9"/>
<evidence type="ECO:0000256" key="11">
    <source>
        <dbReference type="RuleBase" id="RU004181"/>
    </source>
</evidence>
<dbReference type="GO" id="GO:0005886">
    <property type="term" value="C:plasma membrane"/>
    <property type="evidence" value="ECO:0007669"/>
    <property type="project" value="UniProtKB-SubCell"/>
</dbReference>
<feature type="active site" evidence="9">
    <location>
        <position position="130"/>
    </location>
</feature>
<dbReference type="RefSeq" id="WP_090247151.1">
    <property type="nucleotide sequence ID" value="NZ_FNOU01000032.1"/>
</dbReference>
<feature type="transmembrane region" description="Helical" evidence="9">
    <location>
        <begin position="86"/>
        <end position="104"/>
    </location>
</feature>
<dbReference type="GO" id="GO:0006508">
    <property type="term" value="P:proteolysis"/>
    <property type="evidence" value="ECO:0007669"/>
    <property type="project" value="UniProtKB-KW"/>
</dbReference>
<protein>
    <recommendedName>
        <fullName evidence="9">Lipoprotein signal peptidase</fullName>
        <ecNumber evidence="9">3.4.23.36</ecNumber>
    </recommendedName>
    <alternativeName>
        <fullName evidence="9">Prolipoprotein signal peptidase</fullName>
    </alternativeName>
    <alternativeName>
        <fullName evidence="9">Signal peptidase II</fullName>
        <shortName evidence="9">SPase II</shortName>
    </alternativeName>
</protein>
<keyword evidence="4 9" id="KW-0812">Transmembrane</keyword>
<dbReference type="NCBIfam" id="TIGR00077">
    <property type="entry name" value="lspA"/>
    <property type="match status" value="1"/>
</dbReference>
<reference evidence="14" key="1">
    <citation type="submission" date="2016-10" db="EMBL/GenBank/DDBJ databases">
        <authorList>
            <person name="Varghese N."/>
            <person name="Submissions S."/>
        </authorList>
    </citation>
    <scope>NUCLEOTIDE SEQUENCE [LARGE SCALE GENOMIC DNA]</scope>
    <source>
        <strain evidence="14">VPI 5359</strain>
    </source>
</reference>
<comment type="similarity">
    <text evidence="1 9 11">Belongs to the peptidase A8 family.</text>
</comment>
<comment type="catalytic activity">
    <reaction evidence="9 10">
        <text>Release of signal peptides from bacterial membrane prolipoproteins. Hydrolyzes -Xaa-Yaa-Zaa-|-(S,diacylglyceryl)Cys-, in which Xaa is hydrophobic (preferably Leu), and Yaa (Ala or Ser) and Zaa (Gly or Ala) have small, neutral side chains.</text>
        <dbReference type="EC" id="3.4.23.36"/>
    </reaction>
</comment>
<evidence type="ECO:0000313" key="13">
    <source>
        <dbReference type="EMBL" id="SDY41748.1"/>
    </source>
</evidence>
<feature type="transmembrane region" description="Helical" evidence="9">
    <location>
        <begin position="124"/>
        <end position="145"/>
    </location>
</feature>
<dbReference type="EMBL" id="FNOU01000032">
    <property type="protein sequence ID" value="SDY41748.1"/>
    <property type="molecule type" value="Genomic_DNA"/>
</dbReference>
<keyword evidence="3 9" id="KW-0645">Protease</keyword>
<feature type="region of interest" description="Disordered" evidence="12">
    <location>
        <begin position="155"/>
        <end position="250"/>
    </location>
</feature>